<gene>
    <name evidence="1" type="ORF">SAMN02746041_03288</name>
</gene>
<proteinExistence type="predicted"/>
<protein>
    <submittedName>
        <fullName evidence="1">Type-1V conjugative transfer system mating pair stabilisation</fullName>
    </submittedName>
</protein>
<organism evidence="1 2">
    <name type="scientific">Desulfacinum hydrothermale DSM 13146</name>
    <dbReference type="NCBI Taxonomy" id="1121390"/>
    <lineage>
        <taxon>Bacteria</taxon>
        <taxon>Pseudomonadati</taxon>
        <taxon>Thermodesulfobacteriota</taxon>
        <taxon>Syntrophobacteria</taxon>
        <taxon>Syntrophobacterales</taxon>
        <taxon>Syntrophobacteraceae</taxon>
        <taxon>Desulfacinum</taxon>
    </lineage>
</organism>
<dbReference type="EMBL" id="FWXF01000041">
    <property type="protein sequence ID" value="SMC28611.1"/>
    <property type="molecule type" value="Genomic_DNA"/>
</dbReference>
<sequence>MRRIVSVAVIFCMVTGQVVLPVTKVRADEVVESAMQGQNFGLNLLHNSANLPDVKLGIDPGGRVSSSNTIYVQEFAPGAEADDMNSMAYGYDDPESLAVEALQARSNLMKDGCPVIHFAPVSERVVLTATIWEQYYENGNEILTPSTYTGRIEFSVPTIGADRTWHTTLRPRSGNGSALILKFQNTPFPAPRDSSFTINHNVKGEHGESGNITSYGTIDDGFSSTGSIYLSGSHSFTVSAHLYRVNKYYVNENCPTYPPAECIYDGVDLCDIKAMGVRAFFDTENNTSQQQAFDVVYSSFYDNPEPDLTDDYSLVSMLARTNAIYDGTDPITQIFGGCTWQESSASRSTKTVHVPDYYSCSGVYLGQDGCTSFQRRFEFEKVASRVVAAITQYEYEYGQGNPPPITGEHQVSVAEPINFSCPTVGSAETKRIELDNGYIIVECTPFSSGDFVYNHHFTSGSGTVADYGTSGDGWTMKGTVIPDGSTLVEITADLYAITTNTIDGCTDFMAHARDGWCSYSINCTDERTCVTIDGVNFCQNAGPAHGIFDLLEVLPDINGQPVVPATCWAGNAPPMECEYAIGNSGECYTDPQGEIHCIENDGTGLDSHPDIFPGGVDDCEYHGYYNDPACTYIRTECEEGAVGQFSGACYVGNIIYDCGEDIEYEEQEASANAGSELCSSTIRCMGTECHNPASESNGDLDRAIAATGLIQMMQSDLACAETGNPPTSVDEPCTPVVFSGKTRKCKTPIGHEIGLTPDCCREGAKAAAGVDALSYVKLVVYGAKIANNPLALSALADIPGYSAFAEALEPVGHLTESGFKLLNNTLVSPLANGITHLGYEVTGTASETVAREAAKNIGINSVKQQVMSSFYHYIKDTLGMPELADSLFTTSGGQIALNSTISTIINAINMAFLAYNVLKIIGHLVFKCDEDELRLGIDRKVGNCVYIGTYCAKKVFLIGCIVKKTAYCCYKSPLARIIMQQIRPQLGGFGSPKDPNCAGLTPQQLEQVDWSRVDLSEWVARLQQSGLVPSSMERARQIWSASYPRSKRAYGIDPPGPDGQVSGEYLLHERYADHTDRMADIKDTMAKRSVCYTDMEYMPWYEAVPDPENQVCFDPQR</sequence>
<dbReference type="STRING" id="1121390.SAMN02746041_03288"/>
<evidence type="ECO:0000313" key="1">
    <source>
        <dbReference type="EMBL" id="SMC28611.1"/>
    </source>
</evidence>
<dbReference type="Pfam" id="PF06986">
    <property type="entry name" value="F_T4SS_TraN"/>
    <property type="match status" value="2"/>
</dbReference>
<evidence type="ECO:0000313" key="2">
    <source>
        <dbReference type="Proteomes" id="UP000192783"/>
    </source>
</evidence>
<dbReference type="Proteomes" id="UP000192783">
    <property type="component" value="Unassembled WGS sequence"/>
</dbReference>
<reference evidence="1 2" key="1">
    <citation type="submission" date="2017-04" db="EMBL/GenBank/DDBJ databases">
        <authorList>
            <person name="Afonso C.L."/>
            <person name="Miller P.J."/>
            <person name="Scott M.A."/>
            <person name="Spackman E."/>
            <person name="Goraichik I."/>
            <person name="Dimitrov K.M."/>
            <person name="Suarez D.L."/>
            <person name="Swayne D.E."/>
        </authorList>
    </citation>
    <scope>NUCLEOTIDE SEQUENCE [LARGE SCALE GENOMIC DNA]</scope>
    <source>
        <strain evidence="1 2">DSM 13146</strain>
    </source>
</reference>
<dbReference type="InterPro" id="IPR014121">
    <property type="entry name" value="TraN_Ftype"/>
</dbReference>
<dbReference type="AlphaFoldDB" id="A0A1W1XYH5"/>
<name>A0A1W1XYH5_9BACT</name>
<accession>A0A1W1XYH5</accession>
<keyword evidence="2" id="KW-1185">Reference proteome</keyword>